<dbReference type="Proteomes" id="UP000014760">
    <property type="component" value="Unassembled WGS sequence"/>
</dbReference>
<keyword evidence="2" id="KW-1015">Disulfide bond</keyword>
<dbReference type="Pfam" id="PF00704">
    <property type="entry name" value="Glyco_hydro_18"/>
    <property type="match status" value="1"/>
</dbReference>
<evidence type="ECO:0000256" key="3">
    <source>
        <dbReference type="ARBA" id="ARBA00023295"/>
    </source>
</evidence>
<dbReference type="EMBL" id="KB311071">
    <property type="protein sequence ID" value="ELT89997.1"/>
    <property type="molecule type" value="Genomic_DNA"/>
</dbReference>
<dbReference type="InterPro" id="IPR029070">
    <property type="entry name" value="Chitinase_insertion_sf"/>
</dbReference>
<dbReference type="PROSITE" id="PS51910">
    <property type="entry name" value="GH18_2"/>
    <property type="match status" value="1"/>
</dbReference>
<accession>R7TEU4</accession>
<dbReference type="AlphaFoldDB" id="R7TEU4"/>
<reference evidence="7 9" key="2">
    <citation type="journal article" date="2013" name="Nature">
        <title>Insights into bilaterian evolution from three spiralian genomes.</title>
        <authorList>
            <person name="Simakov O."/>
            <person name="Marletaz F."/>
            <person name="Cho S.J."/>
            <person name="Edsinger-Gonzales E."/>
            <person name="Havlak P."/>
            <person name="Hellsten U."/>
            <person name="Kuo D.H."/>
            <person name="Larsson T."/>
            <person name="Lv J."/>
            <person name="Arendt D."/>
            <person name="Savage R."/>
            <person name="Osoegawa K."/>
            <person name="de Jong P."/>
            <person name="Grimwood J."/>
            <person name="Chapman J.A."/>
            <person name="Shapiro H."/>
            <person name="Aerts A."/>
            <person name="Otillar R.P."/>
            <person name="Terry A.Y."/>
            <person name="Boore J.L."/>
            <person name="Grigoriev I.V."/>
            <person name="Lindberg D.R."/>
            <person name="Seaver E.C."/>
            <person name="Weisblat D.A."/>
            <person name="Putnam N.H."/>
            <person name="Rokhsar D.S."/>
        </authorList>
    </citation>
    <scope>NUCLEOTIDE SEQUENCE</scope>
    <source>
        <strain evidence="7 9">I ESC-2004</strain>
    </source>
</reference>
<evidence type="ECO:0000256" key="4">
    <source>
        <dbReference type="RuleBase" id="RU000489"/>
    </source>
</evidence>
<evidence type="ECO:0000259" key="6">
    <source>
        <dbReference type="PROSITE" id="PS51910"/>
    </source>
</evidence>
<reference evidence="9" key="1">
    <citation type="submission" date="2012-12" db="EMBL/GenBank/DDBJ databases">
        <authorList>
            <person name="Hellsten U."/>
            <person name="Grimwood J."/>
            <person name="Chapman J.A."/>
            <person name="Shapiro H."/>
            <person name="Aerts A."/>
            <person name="Otillar R.P."/>
            <person name="Terry A.Y."/>
            <person name="Boore J.L."/>
            <person name="Simakov O."/>
            <person name="Marletaz F."/>
            <person name="Cho S.-J."/>
            <person name="Edsinger-Gonzales E."/>
            <person name="Havlak P."/>
            <person name="Kuo D.-H."/>
            <person name="Larsson T."/>
            <person name="Lv J."/>
            <person name="Arendt D."/>
            <person name="Savage R."/>
            <person name="Osoegawa K."/>
            <person name="de Jong P."/>
            <person name="Lindberg D.R."/>
            <person name="Seaver E.C."/>
            <person name="Weisblat D.A."/>
            <person name="Putnam N.H."/>
            <person name="Grigoriev I.V."/>
            <person name="Rokhsar D.S."/>
        </authorList>
    </citation>
    <scope>NUCLEOTIDE SEQUENCE</scope>
    <source>
        <strain evidence="9">I ESC-2004</strain>
    </source>
</reference>
<dbReference type="InterPro" id="IPR001579">
    <property type="entry name" value="Glyco_hydro_18_chit_AS"/>
</dbReference>
<dbReference type="SMART" id="SM00636">
    <property type="entry name" value="Glyco_18"/>
    <property type="match status" value="1"/>
</dbReference>
<sequence>MKDYPWSFVFPGEPAVFCYYSSYAQNREGLGKFTPEDVDPHLCTHVIFAFADIIKGKYLKASSWNDLPNGKDEGLYARTIALKRENPRLKVLLAVGGWRIGSDPFIPVVETPDSREAFIRNVIRYLRKHKFDGLDMDWEFPGTRGSAADDKYKFTSLMKELREGFEREARQTNRDRLLLTMAAAGGSYFIGLAYEPDKIIDYVDYLLLMAYNYHGSWNEYTGHHSGLYPRSDESGGEREWNQAWTIDYWLNDARAPREKIIVGIATYGMSFTLADPSEHGLKAAAVGGGKGGPYTKEKGILAYYEICEKLEAGWNTVWLEEQRVPYAYLGDQWVGYDNTDSAAYKARNIKEKGLGGAFIWSVEMDDFSGHCGAGKYPLLSTIVDILS</sequence>
<evidence type="ECO:0000313" key="7">
    <source>
        <dbReference type="EMBL" id="ELT89997.1"/>
    </source>
</evidence>
<dbReference type="PROSITE" id="PS01095">
    <property type="entry name" value="GH18_1"/>
    <property type="match status" value="1"/>
</dbReference>
<dbReference type="EnsemblMetazoa" id="CapteT147126">
    <property type="protein sequence ID" value="CapteP147126"/>
    <property type="gene ID" value="CapteG147126"/>
</dbReference>
<keyword evidence="9" id="KW-1185">Reference proteome</keyword>
<dbReference type="InterPro" id="IPR001223">
    <property type="entry name" value="Glyco_hydro18_cat"/>
</dbReference>
<evidence type="ECO:0000313" key="8">
    <source>
        <dbReference type="EnsemblMetazoa" id="CapteP147126"/>
    </source>
</evidence>
<dbReference type="GO" id="GO:0004568">
    <property type="term" value="F:chitinase activity"/>
    <property type="evidence" value="ECO:0007669"/>
    <property type="project" value="TreeGrafter"/>
</dbReference>
<dbReference type="InterPro" id="IPR011583">
    <property type="entry name" value="Chitinase_II/V-like_cat"/>
</dbReference>
<dbReference type="InterPro" id="IPR017853">
    <property type="entry name" value="GH"/>
</dbReference>
<dbReference type="HOGENOM" id="CLU_002833_3_1_1"/>
<evidence type="ECO:0000256" key="2">
    <source>
        <dbReference type="ARBA" id="ARBA00023157"/>
    </source>
</evidence>
<dbReference type="SUPFAM" id="SSF51445">
    <property type="entry name" value="(Trans)glycosidases"/>
    <property type="match status" value="1"/>
</dbReference>
<dbReference type="GO" id="GO:0006032">
    <property type="term" value="P:chitin catabolic process"/>
    <property type="evidence" value="ECO:0007669"/>
    <property type="project" value="TreeGrafter"/>
</dbReference>
<evidence type="ECO:0000256" key="5">
    <source>
        <dbReference type="RuleBase" id="RU004453"/>
    </source>
</evidence>
<dbReference type="Gene3D" id="3.10.50.10">
    <property type="match status" value="1"/>
</dbReference>
<feature type="domain" description="GH18" evidence="6">
    <location>
        <begin position="14"/>
        <end position="387"/>
    </location>
</feature>
<dbReference type="GO" id="GO:0008061">
    <property type="term" value="F:chitin binding"/>
    <property type="evidence" value="ECO:0007669"/>
    <property type="project" value="InterPro"/>
</dbReference>
<dbReference type="EMBL" id="AMQN01014575">
    <property type="status" value="NOT_ANNOTATED_CDS"/>
    <property type="molecule type" value="Genomic_DNA"/>
</dbReference>
<dbReference type="CDD" id="cd02872">
    <property type="entry name" value="GH18_chitolectin_chitotriosidase"/>
    <property type="match status" value="1"/>
</dbReference>
<dbReference type="OrthoDB" id="6130020at2759"/>
<proteinExistence type="inferred from homology"/>
<name>R7TEU4_CAPTE</name>
<dbReference type="PANTHER" id="PTHR11177">
    <property type="entry name" value="CHITINASE"/>
    <property type="match status" value="1"/>
</dbReference>
<dbReference type="GO" id="GO:0005576">
    <property type="term" value="C:extracellular region"/>
    <property type="evidence" value="ECO:0007669"/>
    <property type="project" value="TreeGrafter"/>
</dbReference>
<dbReference type="FunCoup" id="R7TEU4">
    <property type="interactions" value="38"/>
</dbReference>
<comment type="similarity">
    <text evidence="5">Belongs to the glycosyl hydrolase 18 family.</text>
</comment>
<feature type="non-terminal residue" evidence="7">
    <location>
        <position position="387"/>
    </location>
</feature>
<evidence type="ECO:0000313" key="9">
    <source>
        <dbReference type="Proteomes" id="UP000014760"/>
    </source>
</evidence>
<dbReference type="InterPro" id="IPR050314">
    <property type="entry name" value="Glycosyl_Hydrlase_18"/>
</dbReference>
<dbReference type="PANTHER" id="PTHR11177:SF317">
    <property type="entry name" value="CHITINASE 12-RELATED"/>
    <property type="match status" value="1"/>
</dbReference>
<organism evidence="7">
    <name type="scientific">Capitella teleta</name>
    <name type="common">Polychaete worm</name>
    <dbReference type="NCBI Taxonomy" id="283909"/>
    <lineage>
        <taxon>Eukaryota</taxon>
        <taxon>Metazoa</taxon>
        <taxon>Spiralia</taxon>
        <taxon>Lophotrochozoa</taxon>
        <taxon>Annelida</taxon>
        <taxon>Polychaeta</taxon>
        <taxon>Sedentaria</taxon>
        <taxon>Scolecida</taxon>
        <taxon>Capitellidae</taxon>
        <taxon>Capitella</taxon>
    </lineage>
</organism>
<reference evidence="8" key="3">
    <citation type="submission" date="2015-06" db="UniProtKB">
        <authorList>
            <consortium name="EnsemblMetazoa"/>
        </authorList>
    </citation>
    <scope>IDENTIFICATION</scope>
</reference>
<keyword evidence="3 4" id="KW-0326">Glycosidase</keyword>
<dbReference type="STRING" id="283909.R7TEU4"/>
<dbReference type="GO" id="GO:0005975">
    <property type="term" value="P:carbohydrate metabolic process"/>
    <property type="evidence" value="ECO:0007669"/>
    <property type="project" value="InterPro"/>
</dbReference>
<keyword evidence="1 4" id="KW-0378">Hydrolase</keyword>
<gene>
    <name evidence="7" type="ORF">CAPTEDRAFT_147126</name>
</gene>
<evidence type="ECO:0000256" key="1">
    <source>
        <dbReference type="ARBA" id="ARBA00022801"/>
    </source>
</evidence>
<dbReference type="Gene3D" id="3.20.20.80">
    <property type="entry name" value="Glycosidases"/>
    <property type="match status" value="1"/>
</dbReference>
<dbReference type="FunFam" id="3.10.50.10:FF:000001">
    <property type="entry name" value="Chitinase 3-like 1"/>
    <property type="match status" value="1"/>
</dbReference>
<protein>
    <recommendedName>
        <fullName evidence="6">GH18 domain-containing protein</fullName>
    </recommendedName>
</protein>
<dbReference type="SUPFAM" id="SSF54556">
    <property type="entry name" value="Chitinase insertion domain"/>
    <property type="match status" value="1"/>
</dbReference>
<dbReference type="OMA" id="IKFSETH"/>